<evidence type="ECO:0000259" key="5">
    <source>
        <dbReference type="SMART" id="SM01217"/>
    </source>
</evidence>
<protein>
    <submittedName>
        <fullName evidence="6">Glycosyl hydrolase</fullName>
    </submittedName>
</protein>
<feature type="domain" description="Fibronectin type III-like" evidence="5">
    <location>
        <begin position="661"/>
        <end position="729"/>
    </location>
</feature>
<dbReference type="Gene3D" id="3.40.50.1700">
    <property type="entry name" value="Glycoside hydrolase family 3 C-terminal domain"/>
    <property type="match status" value="1"/>
</dbReference>
<dbReference type="GO" id="GO:0004553">
    <property type="term" value="F:hydrolase activity, hydrolyzing O-glycosyl compounds"/>
    <property type="evidence" value="ECO:0007669"/>
    <property type="project" value="InterPro"/>
</dbReference>
<dbReference type="Proteomes" id="UP000289650">
    <property type="component" value="Unassembled WGS sequence"/>
</dbReference>
<sequence length="747" mass="79029">MHPSSIFKETSSVKNERTVPKGNPFKPRAIAVLAFAFCASVAHASSASVDAGATPDQRADALIAKMSRDDMIQLVHGLYGRFAKSPLLPSGIIAGIPHLGIPDQVESDAGLGIRSLLDKTTGLPVRGVDTGAATPMPSGLTTAATWNPQRAFDGGAMIGEEAHRVGSNVLLGGGTNLARDPRNGRNFEYAGEDPLLAGTISGAAIAGTQSRHVIATVKHFALNDQEANRFKVSSNIDWAAARESDLLAFQLAVEKGDPGSVMCSYNKINTVWACSNDMLLNGILKGDWHFKGYVMSDWGAVHDVKDAVSGLDQESGESFDKDNGGPFFGETLKQALSAGIVPESRLKDMVHRILRTMFAKGVMENPPVLRPLDVAADAAIAQADAEEGIVLLKNTEKQLPLAGSQSIAVIGSHADAGVLSGGGSSQVWPVGGPAAALGGFSFPNPVIYDPSSPLKAIHAKVQGEGRVAYDDGADPAKAAELAKHADVAIVFAHQWSAESIDNASDLLLPDAQNELIEQVAAANHHTIVVLETGNPVLMPWLSKVSAVLEAWYPGARGGEAIANVLYGDVNPSGRLPITFPASVAQLPRPKIAPDAAVDYNIEGASIGYKWYEKTRQVPLFPFGFGLSYTTFAYSNANVQENTTGLTVTFDLANTGSRNGKEVAQVYIGLPSAANEPRRLGGFKKVDLKAGETTKISIDVDPRLLAKFDNQSHMWRIPEGTYSIYVGTSAGDSKLIRSIKLNARSLAS</sequence>
<evidence type="ECO:0000256" key="3">
    <source>
        <dbReference type="SAM" id="MobiDB-lite"/>
    </source>
</evidence>
<keyword evidence="4" id="KW-0732">Signal</keyword>
<accession>A0A4Q2AG94</accession>
<comment type="similarity">
    <text evidence="1">Belongs to the glycosyl hydrolase 3 family.</text>
</comment>
<evidence type="ECO:0000256" key="1">
    <source>
        <dbReference type="ARBA" id="ARBA00005336"/>
    </source>
</evidence>
<name>A0A4Q2AG94_9BURK</name>
<dbReference type="PANTHER" id="PTHR42715:SF10">
    <property type="entry name" value="BETA-GLUCOSIDASE"/>
    <property type="match status" value="1"/>
</dbReference>
<dbReference type="InterPro" id="IPR001764">
    <property type="entry name" value="Glyco_hydro_3_N"/>
</dbReference>
<dbReference type="SUPFAM" id="SSF51445">
    <property type="entry name" value="(Trans)glycosidases"/>
    <property type="match status" value="1"/>
</dbReference>
<comment type="caution">
    <text evidence="6">The sequence shown here is derived from an EMBL/GenBank/DDBJ whole genome shotgun (WGS) entry which is preliminary data.</text>
</comment>
<dbReference type="Pfam" id="PF14310">
    <property type="entry name" value="Fn3-like"/>
    <property type="match status" value="1"/>
</dbReference>
<feature type="region of interest" description="Disordered" evidence="3">
    <location>
        <begin position="1"/>
        <end position="21"/>
    </location>
</feature>
<dbReference type="InterPro" id="IPR026891">
    <property type="entry name" value="Fn3-like"/>
</dbReference>
<reference evidence="6 7" key="1">
    <citation type="submission" date="2018-08" db="EMBL/GenBank/DDBJ databases">
        <title>Mountain-cultivated ginseng endophyte, Burkholderia stabilis and its activity against ginseng root rot disease.</title>
        <authorList>
            <person name="Tapan Kumar M."/>
            <person name="Bae H."/>
            <person name="Shanmugam G."/>
            <person name="Jeon J."/>
        </authorList>
    </citation>
    <scope>NUCLEOTIDE SEQUENCE [LARGE SCALE GENOMIC DNA]</scope>
    <source>
        <strain evidence="6 7">EB159</strain>
    </source>
</reference>
<dbReference type="InterPro" id="IPR002772">
    <property type="entry name" value="Glyco_hydro_3_C"/>
</dbReference>
<proteinExistence type="inferred from homology"/>
<dbReference type="InterPro" id="IPR013783">
    <property type="entry name" value="Ig-like_fold"/>
</dbReference>
<dbReference type="OrthoDB" id="9781691at2"/>
<gene>
    <name evidence="6" type="ORF">D1006_26605</name>
</gene>
<dbReference type="SMART" id="SM01217">
    <property type="entry name" value="Fn3_like"/>
    <property type="match status" value="1"/>
</dbReference>
<organism evidence="6 7">
    <name type="scientific">Burkholderia stabilis</name>
    <dbReference type="NCBI Taxonomy" id="95485"/>
    <lineage>
        <taxon>Bacteria</taxon>
        <taxon>Pseudomonadati</taxon>
        <taxon>Pseudomonadota</taxon>
        <taxon>Betaproteobacteria</taxon>
        <taxon>Burkholderiales</taxon>
        <taxon>Burkholderiaceae</taxon>
        <taxon>Burkholderia</taxon>
        <taxon>Burkholderia cepacia complex</taxon>
    </lineage>
</organism>
<feature type="chain" id="PRO_5020907946" evidence="4">
    <location>
        <begin position="45"/>
        <end position="747"/>
    </location>
</feature>
<dbReference type="InterPro" id="IPR017853">
    <property type="entry name" value="GH"/>
</dbReference>
<dbReference type="PANTHER" id="PTHR42715">
    <property type="entry name" value="BETA-GLUCOSIDASE"/>
    <property type="match status" value="1"/>
</dbReference>
<dbReference type="Gene3D" id="2.60.40.10">
    <property type="entry name" value="Immunoglobulins"/>
    <property type="match status" value="1"/>
</dbReference>
<dbReference type="Pfam" id="PF01915">
    <property type="entry name" value="Glyco_hydro_3_C"/>
    <property type="match status" value="1"/>
</dbReference>
<keyword evidence="2 6" id="KW-0378">Hydrolase</keyword>
<dbReference type="InterPro" id="IPR036881">
    <property type="entry name" value="Glyco_hydro_3_C_sf"/>
</dbReference>
<evidence type="ECO:0000313" key="7">
    <source>
        <dbReference type="Proteomes" id="UP000289650"/>
    </source>
</evidence>
<dbReference type="Pfam" id="PF00933">
    <property type="entry name" value="Glyco_hydro_3"/>
    <property type="match status" value="1"/>
</dbReference>
<dbReference type="Gene3D" id="3.20.20.300">
    <property type="entry name" value="Glycoside hydrolase, family 3, N-terminal domain"/>
    <property type="match status" value="1"/>
</dbReference>
<evidence type="ECO:0000256" key="2">
    <source>
        <dbReference type="ARBA" id="ARBA00022801"/>
    </source>
</evidence>
<dbReference type="AlphaFoldDB" id="A0A4Q2AG94"/>
<dbReference type="InterPro" id="IPR050288">
    <property type="entry name" value="Cellulose_deg_GH3"/>
</dbReference>
<feature type="signal peptide" evidence="4">
    <location>
        <begin position="1"/>
        <end position="44"/>
    </location>
</feature>
<dbReference type="EMBL" id="QWEX01000002">
    <property type="protein sequence ID" value="RXV68709.1"/>
    <property type="molecule type" value="Genomic_DNA"/>
</dbReference>
<dbReference type="InterPro" id="IPR036962">
    <property type="entry name" value="Glyco_hydro_3_N_sf"/>
</dbReference>
<evidence type="ECO:0000313" key="6">
    <source>
        <dbReference type="EMBL" id="RXV68709.1"/>
    </source>
</evidence>
<dbReference type="GO" id="GO:0005975">
    <property type="term" value="P:carbohydrate metabolic process"/>
    <property type="evidence" value="ECO:0007669"/>
    <property type="project" value="InterPro"/>
</dbReference>
<dbReference type="PRINTS" id="PR00133">
    <property type="entry name" value="GLHYDRLASE3"/>
</dbReference>
<dbReference type="SUPFAM" id="SSF52279">
    <property type="entry name" value="Beta-D-glucan exohydrolase, C-terminal domain"/>
    <property type="match status" value="1"/>
</dbReference>
<evidence type="ECO:0000256" key="4">
    <source>
        <dbReference type="SAM" id="SignalP"/>
    </source>
</evidence>